<keyword evidence="2" id="KW-1133">Transmembrane helix</keyword>
<dbReference type="Gene3D" id="2.20.28.30">
    <property type="entry name" value="RNA polymerase ii, chain L"/>
    <property type="match status" value="1"/>
</dbReference>
<protein>
    <submittedName>
        <fullName evidence="3">Uncharacterized protein</fullName>
    </submittedName>
</protein>
<keyword evidence="2" id="KW-0472">Membrane</keyword>
<keyword evidence="4" id="KW-1185">Reference proteome</keyword>
<evidence type="ECO:0000313" key="3">
    <source>
        <dbReference type="EMBL" id="SDC27577.1"/>
    </source>
</evidence>
<keyword evidence="2" id="KW-0812">Transmembrane</keyword>
<sequence length="267" mass="30346">MKLYNFKCPNCGATLTTDVKNHHARCEYCGNEFHISDETETSAGLDNQEDGKKTPTVLPERTSEEVSTAGGSVRQKKSGSRDFLIVALFLIIGLAVNFFFDKEPPRDIVPKTDLHRFFTELHPDMTPQNVEALAQKHKLHFFRIDKAINSDTANINYYKIAKTMDITLGKQDVNAETVEIEFDIAKNNAFRLAVYSDPEHIVSHALLFKYGTYYSLSAEETQAKDKAGYYYYNNSLRSTSGEQKTYPPYLKCADAVEALKMIYTYKK</sequence>
<dbReference type="EMBL" id="FMYW01000004">
    <property type="protein sequence ID" value="SDC27577.1"/>
    <property type="molecule type" value="Genomic_DNA"/>
</dbReference>
<feature type="transmembrane region" description="Helical" evidence="2">
    <location>
        <begin position="83"/>
        <end position="100"/>
    </location>
</feature>
<dbReference type="Proteomes" id="UP000198943">
    <property type="component" value="Unassembled WGS sequence"/>
</dbReference>
<dbReference type="RefSeq" id="WP_093729824.1">
    <property type="nucleotide sequence ID" value="NZ_FMYW01000004.1"/>
</dbReference>
<feature type="region of interest" description="Disordered" evidence="1">
    <location>
        <begin position="40"/>
        <end position="75"/>
    </location>
</feature>
<name>A0A1G6K9G3_9FIRM</name>
<organism evidence="3 4">
    <name type="scientific">Succiniclasticum ruminis</name>
    <dbReference type="NCBI Taxonomy" id="40841"/>
    <lineage>
        <taxon>Bacteria</taxon>
        <taxon>Bacillati</taxon>
        <taxon>Bacillota</taxon>
        <taxon>Negativicutes</taxon>
        <taxon>Acidaminococcales</taxon>
        <taxon>Acidaminococcaceae</taxon>
        <taxon>Succiniclasticum</taxon>
    </lineage>
</organism>
<evidence type="ECO:0000313" key="4">
    <source>
        <dbReference type="Proteomes" id="UP000198943"/>
    </source>
</evidence>
<accession>A0A1G6K9G3</accession>
<reference evidence="4" key="1">
    <citation type="submission" date="2016-10" db="EMBL/GenBank/DDBJ databases">
        <authorList>
            <person name="Varghese N."/>
            <person name="Submissions S."/>
        </authorList>
    </citation>
    <scope>NUCLEOTIDE SEQUENCE [LARGE SCALE GENOMIC DNA]</scope>
    <source>
        <strain evidence="4">DSM 11005</strain>
    </source>
</reference>
<gene>
    <name evidence="3" type="ORF">SAMN04487864_104133</name>
</gene>
<proteinExistence type="predicted"/>
<evidence type="ECO:0000256" key="1">
    <source>
        <dbReference type="SAM" id="MobiDB-lite"/>
    </source>
</evidence>
<dbReference type="OrthoDB" id="3182597at2"/>
<dbReference type="AlphaFoldDB" id="A0A1G6K9G3"/>
<evidence type="ECO:0000256" key="2">
    <source>
        <dbReference type="SAM" id="Phobius"/>
    </source>
</evidence>